<sequence>MKTLWITIFLVCLFSFESLAQSKSQWYLGGRLSTVSHGHFKEGNDFGAGLFVSNKRPVWSKHQLIWNNELGFDALLPCNRPEGCRSWWYERSARFYTGLEKNFILFNQNLSFGAGVNFFYGSQMSTRITVRSTDHNNNLSSTSIYKSYEPVFSYFQPGARIGYQNKKFTDQIHFYLGYDWIWNNHLTSLSMYYRIRN</sequence>
<dbReference type="RefSeq" id="WP_219293875.1">
    <property type="nucleotide sequence ID" value="NZ_RPHB01000012.1"/>
</dbReference>
<keyword evidence="2" id="KW-1185">Reference proteome</keyword>
<reference evidence="1 2" key="1">
    <citation type="journal article" date="2020" name="Syst. Appl. Microbiol.">
        <title>Arthrospiribacter ruber gen. nov., sp. nov., a novel bacterium isolated from Arthrospira cultures.</title>
        <authorList>
            <person name="Waleron M."/>
            <person name="Misztak A."/>
            <person name="Waleron M.M."/>
            <person name="Furmaniak M."/>
            <person name="Mrozik A."/>
            <person name="Waleron K."/>
        </authorList>
    </citation>
    <scope>NUCLEOTIDE SEQUENCE [LARGE SCALE GENOMIC DNA]</scope>
    <source>
        <strain evidence="1 2">DPMB0001</strain>
    </source>
</reference>
<dbReference type="Proteomes" id="UP000727490">
    <property type="component" value="Unassembled WGS sequence"/>
</dbReference>
<evidence type="ECO:0008006" key="3">
    <source>
        <dbReference type="Google" id="ProtNLM"/>
    </source>
</evidence>
<evidence type="ECO:0000313" key="1">
    <source>
        <dbReference type="EMBL" id="MBW3470201.1"/>
    </source>
</evidence>
<name>A0A951MD45_9BACT</name>
<evidence type="ECO:0000313" key="2">
    <source>
        <dbReference type="Proteomes" id="UP000727490"/>
    </source>
</evidence>
<protein>
    <recommendedName>
        <fullName evidence="3">Outer membrane protein beta-barrel domain-containing protein</fullName>
    </recommendedName>
</protein>
<proteinExistence type="predicted"/>
<comment type="caution">
    <text evidence="1">The sequence shown here is derived from an EMBL/GenBank/DDBJ whole genome shotgun (WGS) entry which is preliminary data.</text>
</comment>
<dbReference type="EMBL" id="RPHB01000012">
    <property type="protein sequence ID" value="MBW3470201.1"/>
    <property type="molecule type" value="Genomic_DNA"/>
</dbReference>
<accession>A0A951MD45</accession>
<organism evidence="1 2">
    <name type="scientific">Arthrospiribacter ruber</name>
    <dbReference type="NCBI Taxonomy" id="2487934"/>
    <lineage>
        <taxon>Bacteria</taxon>
        <taxon>Pseudomonadati</taxon>
        <taxon>Bacteroidota</taxon>
        <taxon>Cytophagia</taxon>
        <taxon>Cytophagales</taxon>
        <taxon>Cyclobacteriaceae</taxon>
        <taxon>Arthrospiribacter</taxon>
    </lineage>
</organism>
<dbReference type="AlphaFoldDB" id="A0A951MD45"/>
<gene>
    <name evidence="1" type="ORF">EGN73_20650</name>
</gene>